<dbReference type="Proteomes" id="UP000063699">
    <property type="component" value="Chromosome"/>
</dbReference>
<dbReference type="RefSeq" id="WP_054294070.1">
    <property type="nucleotide sequence ID" value="NZ_CP012752.1"/>
</dbReference>
<evidence type="ECO:0000313" key="2">
    <source>
        <dbReference type="Proteomes" id="UP000063699"/>
    </source>
</evidence>
<evidence type="ECO:0008006" key="3">
    <source>
        <dbReference type="Google" id="ProtNLM"/>
    </source>
</evidence>
<reference evidence="1 2" key="1">
    <citation type="submission" date="2015-07" db="EMBL/GenBank/DDBJ databases">
        <title>Genome sequencing of Kibdelosporangium phytohabitans.</title>
        <authorList>
            <person name="Qin S."/>
            <person name="Xing K."/>
        </authorList>
    </citation>
    <scope>NUCLEOTIDE SEQUENCE [LARGE SCALE GENOMIC DNA]</scope>
    <source>
        <strain evidence="1 2">KLBMP1111</strain>
    </source>
</reference>
<accession>A0A0N9I7N1</accession>
<dbReference type="OrthoDB" id="8481162at2"/>
<organism evidence="1 2">
    <name type="scientific">Kibdelosporangium phytohabitans</name>
    <dbReference type="NCBI Taxonomy" id="860235"/>
    <lineage>
        <taxon>Bacteria</taxon>
        <taxon>Bacillati</taxon>
        <taxon>Actinomycetota</taxon>
        <taxon>Actinomycetes</taxon>
        <taxon>Pseudonocardiales</taxon>
        <taxon>Pseudonocardiaceae</taxon>
        <taxon>Kibdelosporangium</taxon>
    </lineage>
</organism>
<dbReference type="AlphaFoldDB" id="A0A0N9I7N1"/>
<dbReference type="EMBL" id="CP012752">
    <property type="protein sequence ID" value="ALG12174.1"/>
    <property type="molecule type" value="Genomic_DNA"/>
</dbReference>
<evidence type="ECO:0000313" key="1">
    <source>
        <dbReference type="EMBL" id="ALG12174.1"/>
    </source>
</evidence>
<dbReference type="KEGG" id="kphy:AOZ06_39710"/>
<proteinExistence type="predicted"/>
<dbReference type="STRING" id="860235.AOZ06_39710"/>
<gene>
    <name evidence="1" type="ORF">AOZ06_39710</name>
</gene>
<keyword evidence="2" id="KW-1185">Reference proteome</keyword>
<name>A0A0N9I7N1_9PSEU</name>
<protein>
    <recommendedName>
        <fullName evidence="3">DUF1579 domain-containing protein</fullName>
    </recommendedName>
</protein>
<sequence length="149" mass="16136">MSENTSLVQDAGLAALDRLVGTWKVTGGAEGTVTYRWLEGGHFLIQDIDLEQYGERITGIEVIGRERPFGAEQASADIKSRFYGNKGDTLDYVYELEGDVLTIWGGEKGSPAYMRSTFDEAGDVLAGAWVYPGGGGYETTSTRVAPADR</sequence>